<evidence type="ECO:0000313" key="6">
    <source>
        <dbReference type="Proteomes" id="UP000193978"/>
    </source>
</evidence>
<dbReference type="PANTHER" id="PTHR33154:SF28">
    <property type="entry name" value="HTH-TYPE TRANSCRIPTIONAL REGULATOR YGAV-RELATED"/>
    <property type="match status" value="1"/>
</dbReference>
<dbReference type="GO" id="GO:0003700">
    <property type="term" value="F:DNA-binding transcription factor activity"/>
    <property type="evidence" value="ECO:0007669"/>
    <property type="project" value="InterPro"/>
</dbReference>
<dbReference type="PROSITE" id="PS50987">
    <property type="entry name" value="HTH_ARSR_2"/>
    <property type="match status" value="1"/>
</dbReference>
<evidence type="ECO:0000313" key="5">
    <source>
        <dbReference type="EMBL" id="ARN83397.1"/>
    </source>
</evidence>
<sequence>MNFSELAPRAAEAEQFLKALGNRHRLMILCELHNGEAGVSELQRALGLSQSSLSQHLARLRRDKLVKTRRESQAIYYSLATADVTRFIALLADLFCAGDAERVKVAKLKRRGEAKASCSLAPVASRGQRT</sequence>
<dbReference type="OrthoDB" id="194599at2"/>
<dbReference type="GO" id="GO:0003677">
    <property type="term" value="F:DNA binding"/>
    <property type="evidence" value="ECO:0007669"/>
    <property type="project" value="UniProtKB-KW"/>
</dbReference>
<name>A0A1W6N0R5_9HYPH</name>
<dbReference type="STRING" id="655015.B1812_04900"/>
<dbReference type="Gene3D" id="1.10.10.10">
    <property type="entry name" value="Winged helix-like DNA-binding domain superfamily/Winged helix DNA-binding domain"/>
    <property type="match status" value="1"/>
</dbReference>
<dbReference type="Proteomes" id="UP000193978">
    <property type="component" value="Chromosome"/>
</dbReference>
<accession>A0A1W6N0R5</accession>
<dbReference type="InterPro" id="IPR051081">
    <property type="entry name" value="HTH_MetalResp_TranReg"/>
</dbReference>
<dbReference type="AlphaFoldDB" id="A0A1W6N0R5"/>
<keyword evidence="1" id="KW-0805">Transcription regulation</keyword>
<organism evidence="5 6">
    <name type="scientific">Methylocystis bryophila</name>
    <dbReference type="NCBI Taxonomy" id="655015"/>
    <lineage>
        <taxon>Bacteria</taxon>
        <taxon>Pseudomonadati</taxon>
        <taxon>Pseudomonadota</taxon>
        <taxon>Alphaproteobacteria</taxon>
        <taxon>Hyphomicrobiales</taxon>
        <taxon>Methylocystaceae</taxon>
        <taxon>Methylocystis</taxon>
    </lineage>
</organism>
<dbReference type="KEGG" id="mbry:B1812_04900"/>
<dbReference type="InterPro" id="IPR011991">
    <property type="entry name" value="ArsR-like_HTH"/>
</dbReference>
<dbReference type="EMBL" id="CP019948">
    <property type="protein sequence ID" value="ARN83397.1"/>
    <property type="molecule type" value="Genomic_DNA"/>
</dbReference>
<dbReference type="InterPro" id="IPR036388">
    <property type="entry name" value="WH-like_DNA-bd_sf"/>
</dbReference>
<feature type="domain" description="HTH arsR-type" evidence="4">
    <location>
        <begin position="6"/>
        <end position="99"/>
    </location>
</feature>
<keyword evidence="6" id="KW-1185">Reference proteome</keyword>
<dbReference type="PRINTS" id="PR00778">
    <property type="entry name" value="HTHARSR"/>
</dbReference>
<evidence type="ECO:0000256" key="3">
    <source>
        <dbReference type="ARBA" id="ARBA00023163"/>
    </source>
</evidence>
<dbReference type="NCBIfam" id="NF033788">
    <property type="entry name" value="HTH_metalloreg"/>
    <property type="match status" value="1"/>
</dbReference>
<reference evidence="5 6" key="1">
    <citation type="submission" date="2017-02" db="EMBL/GenBank/DDBJ databases">
        <authorList>
            <person name="Peterson S.W."/>
        </authorList>
    </citation>
    <scope>NUCLEOTIDE SEQUENCE [LARGE SCALE GENOMIC DNA]</scope>
    <source>
        <strain evidence="5 6">S285</strain>
    </source>
</reference>
<dbReference type="InterPro" id="IPR001845">
    <property type="entry name" value="HTH_ArsR_DNA-bd_dom"/>
</dbReference>
<dbReference type="PANTHER" id="PTHR33154">
    <property type="entry name" value="TRANSCRIPTIONAL REGULATOR, ARSR FAMILY"/>
    <property type="match status" value="1"/>
</dbReference>
<proteinExistence type="predicted"/>
<keyword evidence="2" id="KW-0238">DNA-binding</keyword>
<evidence type="ECO:0000256" key="2">
    <source>
        <dbReference type="ARBA" id="ARBA00023125"/>
    </source>
</evidence>
<dbReference type="Pfam" id="PF01022">
    <property type="entry name" value="HTH_5"/>
    <property type="match status" value="1"/>
</dbReference>
<evidence type="ECO:0000259" key="4">
    <source>
        <dbReference type="PROSITE" id="PS50987"/>
    </source>
</evidence>
<dbReference type="SMART" id="SM00418">
    <property type="entry name" value="HTH_ARSR"/>
    <property type="match status" value="1"/>
</dbReference>
<dbReference type="InterPro" id="IPR036390">
    <property type="entry name" value="WH_DNA-bd_sf"/>
</dbReference>
<dbReference type="CDD" id="cd00090">
    <property type="entry name" value="HTH_ARSR"/>
    <property type="match status" value="1"/>
</dbReference>
<gene>
    <name evidence="5" type="ORF">B1812_04900</name>
</gene>
<dbReference type="SUPFAM" id="SSF46785">
    <property type="entry name" value="Winged helix' DNA-binding domain"/>
    <property type="match status" value="1"/>
</dbReference>
<protein>
    <submittedName>
        <fullName evidence="5">Transcriptional regulator</fullName>
    </submittedName>
</protein>
<keyword evidence="3" id="KW-0804">Transcription</keyword>
<evidence type="ECO:0000256" key="1">
    <source>
        <dbReference type="ARBA" id="ARBA00023015"/>
    </source>
</evidence>